<keyword evidence="2" id="KW-1185">Reference proteome</keyword>
<gene>
    <name evidence="1" type="ORF">YBN1229_v1_3659</name>
</gene>
<dbReference type="Proteomes" id="UP000033187">
    <property type="component" value="Chromosome 1"/>
</dbReference>
<dbReference type="RefSeq" id="WP_046479344.1">
    <property type="nucleotide sequence ID" value="NZ_LN829118.1"/>
</dbReference>
<protein>
    <submittedName>
        <fullName evidence="1">Uncharacterized protein</fullName>
    </submittedName>
</protein>
<dbReference type="Pfam" id="PF19662">
    <property type="entry name" value="DUF6165"/>
    <property type="match status" value="1"/>
</dbReference>
<name>A0A0D6JJV3_9HYPH</name>
<evidence type="ECO:0000313" key="1">
    <source>
        <dbReference type="EMBL" id="CPR22226.1"/>
    </source>
</evidence>
<dbReference type="KEGG" id="fiy:BN1229_v1_3659"/>
<dbReference type="InterPro" id="IPR046163">
    <property type="entry name" value="DUF6165"/>
</dbReference>
<dbReference type="EMBL" id="LN829119">
    <property type="protein sequence ID" value="CPR22226.1"/>
    <property type="molecule type" value="Genomic_DNA"/>
</dbReference>
<dbReference type="AlphaFoldDB" id="A0A0D6JJV3"/>
<sequence>MTANVILIPVAPGELIDKITILKIKSERISDSDKLTNVRRELEILRAEQHRHIPNLPQVMEMQTRLENVNGRIWNLEDTIRDCERNKDFGELFLETARAIYRTNDERAAIKKEINLHLGSQIVEEKSYANY</sequence>
<organism evidence="1 2">
    <name type="scientific">Candidatus Filomicrobium marinum</name>
    <dbReference type="NCBI Taxonomy" id="1608628"/>
    <lineage>
        <taxon>Bacteria</taxon>
        <taxon>Pseudomonadati</taxon>
        <taxon>Pseudomonadota</taxon>
        <taxon>Alphaproteobacteria</taxon>
        <taxon>Hyphomicrobiales</taxon>
        <taxon>Hyphomicrobiaceae</taxon>
        <taxon>Filomicrobium</taxon>
    </lineage>
</organism>
<accession>A0A0D6JJV3</accession>
<proteinExistence type="predicted"/>
<reference evidence="2" key="1">
    <citation type="submission" date="2015-02" db="EMBL/GenBank/DDBJ databases">
        <authorList>
            <person name="Chooi Y.-H."/>
        </authorList>
    </citation>
    <scope>NUCLEOTIDE SEQUENCE [LARGE SCALE GENOMIC DNA]</scope>
    <source>
        <strain evidence="2">strain Y</strain>
    </source>
</reference>
<dbReference type="OrthoDB" id="9155693at2"/>
<evidence type="ECO:0000313" key="2">
    <source>
        <dbReference type="Proteomes" id="UP000033187"/>
    </source>
</evidence>
<dbReference type="KEGG" id="fil:BN1229_v1_3665"/>